<accession>A0A085WQS7</accession>
<dbReference type="SUPFAM" id="SSF48452">
    <property type="entry name" value="TPR-like"/>
    <property type="match status" value="1"/>
</dbReference>
<sequence length="748" mass="79137">MEMRKLRDKATEAFAKGRFSKAAEFYEEYCKGEPKDYQARLRMGDAWAKAGQKDRAISAYQLAATGFAREGFLPRAIAASKLILELDPAHKGIQQMLADLYARKSAGGNGAPQQPARPPRQVELPTFTEHMGTSMGPAVAPLELPEEDEAPPAPAPAMASPQRAIIPPPPSAPSAVTGSAVEALPEEEEEIAVVQGVPLTPLPLAPSAVAAIAAQSQPPAPAAGGGAPLPPQPALRAQPPAPAAAVPAPQVQPTPPAAAPAPQAVDAPRAAELVGPSVPAAPPGLALRSSMQRPPVAASTQASPSRPAETAPVPVSAVSSPDETALEVDVGMGTKKLSWSAISEPLISATSSGTASASETLAQAQPPLPSTAPAPASAAPPGLRPRRSGEGGTADMSVTPAPGRSAVVPPGQVPASPNAFTELELEEDTLLHAVEEAALAGMKQRAASGLVPPQEEEEEIILTDEVEETPSPNALPTIPLFSDLPREAFIDLFERCPLRHFSQGAHVFEQGSHGDAFYVICEGSVRVFRYENGQRKDLAALTSGAFFGEMALLSGAPRMAAVESAVDGTMLLEISAPVLAELSRQHPQLAKALKKFCRERMLTNVMSHSALFEPFSRKDRRTLVEKFRAREVKKNEIIVREGERTDGLYVVLSGEVEARKGDQVLSRMKEGDLFGEISLLSKTPATATVMSTRHTSLLRLPREDFDALILSHPQILVLISELSEQRLRRTEALTGTLVFELRAEDLLV</sequence>
<dbReference type="EMBL" id="JMCB01000003">
    <property type="protein sequence ID" value="KFE70040.1"/>
    <property type="molecule type" value="Genomic_DNA"/>
</dbReference>
<dbReference type="PANTHER" id="PTHR23011:SF28">
    <property type="entry name" value="CYCLIC NUCLEOTIDE-BINDING DOMAIN CONTAINING PROTEIN"/>
    <property type="match status" value="1"/>
</dbReference>
<dbReference type="CDD" id="cd00038">
    <property type="entry name" value="CAP_ED"/>
    <property type="match status" value="2"/>
</dbReference>
<dbReference type="SMART" id="SM00100">
    <property type="entry name" value="cNMP"/>
    <property type="match status" value="2"/>
</dbReference>
<evidence type="ECO:0000313" key="4">
    <source>
        <dbReference type="Proteomes" id="UP000028725"/>
    </source>
</evidence>
<feature type="domain" description="Cyclic nucleotide-binding" evidence="2">
    <location>
        <begin position="611"/>
        <end position="709"/>
    </location>
</feature>
<name>A0A085WQS7_9BACT</name>
<feature type="region of interest" description="Disordered" evidence="1">
    <location>
        <begin position="216"/>
        <end position="323"/>
    </location>
</feature>
<evidence type="ECO:0000259" key="2">
    <source>
        <dbReference type="PROSITE" id="PS50042"/>
    </source>
</evidence>
<feature type="compositionally biased region" description="Pro residues" evidence="1">
    <location>
        <begin position="250"/>
        <end position="259"/>
    </location>
</feature>
<dbReference type="InterPro" id="IPR000595">
    <property type="entry name" value="cNMP-bd_dom"/>
</dbReference>
<dbReference type="InterPro" id="IPR011990">
    <property type="entry name" value="TPR-like_helical_dom_sf"/>
</dbReference>
<organism evidence="3 4">
    <name type="scientific">Hyalangium minutum</name>
    <dbReference type="NCBI Taxonomy" id="394096"/>
    <lineage>
        <taxon>Bacteria</taxon>
        <taxon>Pseudomonadati</taxon>
        <taxon>Myxococcota</taxon>
        <taxon>Myxococcia</taxon>
        <taxon>Myxococcales</taxon>
        <taxon>Cystobacterineae</taxon>
        <taxon>Archangiaceae</taxon>
        <taxon>Hyalangium</taxon>
    </lineage>
</organism>
<evidence type="ECO:0000256" key="1">
    <source>
        <dbReference type="SAM" id="MobiDB-lite"/>
    </source>
</evidence>
<dbReference type="SUPFAM" id="SSF51206">
    <property type="entry name" value="cAMP-binding domain-like"/>
    <property type="match status" value="2"/>
</dbReference>
<feature type="region of interest" description="Disordered" evidence="1">
    <location>
        <begin position="145"/>
        <end position="184"/>
    </location>
</feature>
<feature type="compositionally biased region" description="Low complexity" evidence="1">
    <location>
        <begin position="234"/>
        <end position="249"/>
    </location>
</feature>
<dbReference type="Proteomes" id="UP000028725">
    <property type="component" value="Unassembled WGS sequence"/>
</dbReference>
<dbReference type="Gene3D" id="1.25.40.10">
    <property type="entry name" value="Tetratricopeptide repeat domain"/>
    <property type="match status" value="1"/>
</dbReference>
<dbReference type="AlphaFoldDB" id="A0A085WQS7"/>
<proteinExistence type="predicted"/>
<feature type="region of interest" description="Disordered" evidence="1">
    <location>
        <begin position="353"/>
        <end position="417"/>
    </location>
</feature>
<feature type="compositionally biased region" description="Low complexity" evidence="1">
    <location>
        <begin position="353"/>
        <end position="365"/>
    </location>
</feature>
<dbReference type="STRING" id="394096.DB31_5082"/>
<reference evidence="3 4" key="1">
    <citation type="submission" date="2014-04" db="EMBL/GenBank/DDBJ databases">
        <title>Genome assembly of Hyalangium minutum DSM 14724.</title>
        <authorList>
            <person name="Sharma G."/>
            <person name="Subramanian S."/>
        </authorList>
    </citation>
    <scope>NUCLEOTIDE SEQUENCE [LARGE SCALE GENOMIC DNA]</scope>
    <source>
        <strain evidence="3 4">DSM 14724</strain>
    </source>
</reference>
<dbReference type="Pfam" id="PF00027">
    <property type="entry name" value="cNMP_binding"/>
    <property type="match status" value="2"/>
</dbReference>
<dbReference type="RefSeq" id="WP_044184603.1">
    <property type="nucleotide sequence ID" value="NZ_JMCB01000003.1"/>
</dbReference>
<dbReference type="PROSITE" id="PS50042">
    <property type="entry name" value="CNMP_BINDING_3"/>
    <property type="match status" value="2"/>
</dbReference>
<protein>
    <submittedName>
        <fullName evidence="3">PKA regulatory subunit-like protein</fullName>
    </submittedName>
</protein>
<evidence type="ECO:0000313" key="3">
    <source>
        <dbReference type="EMBL" id="KFE70040.1"/>
    </source>
</evidence>
<dbReference type="InterPro" id="IPR014710">
    <property type="entry name" value="RmlC-like_jellyroll"/>
</dbReference>
<dbReference type="OrthoDB" id="9779457at2"/>
<feature type="domain" description="Cyclic nucleotide-binding" evidence="2">
    <location>
        <begin position="480"/>
        <end position="564"/>
    </location>
</feature>
<gene>
    <name evidence="3" type="ORF">DB31_5082</name>
</gene>
<dbReference type="InterPro" id="IPR018490">
    <property type="entry name" value="cNMP-bd_dom_sf"/>
</dbReference>
<feature type="compositionally biased region" description="Low complexity" evidence="1">
    <location>
        <begin position="260"/>
        <end position="271"/>
    </location>
</feature>
<comment type="caution">
    <text evidence="3">The sequence shown here is derived from an EMBL/GenBank/DDBJ whole genome shotgun (WGS) entry which is preliminary data.</text>
</comment>
<dbReference type="PRINTS" id="PR00103">
    <property type="entry name" value="CAMPKINASE"/>
</dbReference>
<keyword evidence="4" id="KW-1185">Reference proteome</keyword>
<dbReference type="PATRIC" id="fig|394096.3.peg.1564"/>
<dbReference type="PANTHER" id="PTHR23011">
    <property type="entry name" value="CYCLIC NUCLEOTIDE-BINDING DOMAIN CONTAINING PROTEIN"/>
    <property type="match status" value="1"/>
</dbReference>
<dbReference type="Gene3D" id="2.60.120.10">
    <property type="entry name" value="Jelly Rolls"/>
    <property type="match status" value="2"/>
</dbReference>
<feature type="compositionally biased region" description="Low complexity" evidence="1">
    <location>
        <begin position="156"/>
        <end position="165"/>
    </location>
</feature>